<feature type="region of interest" description="Disordered" evidence="2">
    <location>
        <begin position="240"/>
        <end position="259"/>
    </location>
</feature>
<dbReference type="PANTHER" id="PTHR37313">
    <property type="entry name" value="UPF0749 PROTEIN RV1825"/>
    <property type="match status" value="1"/>
</dbReference>
<dbReference type="Gene3D" id="3.30.70.1880">
    <property type="entry name" value="Protein of unknown function DUF881"/>
    <property type="match status" value="1"/>
</dbReference>
<comment type="caution">
    <text evidence="3">The sequence shown here is derived from an EMBL/GenBank/DDBJ whole genome shotgun (WGS) entry which is preliminary data.</text>
</comment>
<evidence type="ECO:0000256" key="2">
    <source>
        <dbReference type="SAM" id="MobiDB-lite"/>
    </source>
</evidence>
<sequence length="259" mass="27461">MSSTTPPPPPTDPTRQESGWSRLLEAAKPRANRKTAVATALALALGFAVATQVQATGKQGLESLRTTDLVRILDDQTSRNERLDLETRRLQATRDELVNGSSKDEAAVKAATERLNQLRILAGTVKATGPGITMTITGQPGQVTYPTLLDLVQELRDAGAEAIQIGTARVVAQSYIAEHDGALYVDNTKLTLPYTIKAVGDGDTLQAAMNFPGGIVETIRQQGAEATVTKAPSVLVDALQQPPTDRYARPVPSASPSAP</sequence>
<gene>
    <name evidence="3" type="ORF">GCM10025862_16480</name>
</gene>
<organism evidence="3 4">
    <name type="scientific">Arsenicicoccus piscis</name>
    <dbReference type="NCBI Taxonomy" id="673954"/>
    <lineage>
        <taxon>Bacteria</taxon>
        <taxon>Bacillati</taxon>
        <taxon>Actinomycetota</taxon>
        <taxon>Actinomycetes</taxon>
        <taxon>Micrococcales</taxon>
        <taxon>Intrasporangiaceae</taxon>
        <taxon>Arsenicicoccus</taxon>
    </lineage>
</organism>
<dbReference type="InterPro" id="IPR010273">
    <property type="entry name" value="DUF881"/>
</dbReference>
<evidence type="ECO:0000313" key="4">
    <source>
        <dbReference type="Proteomes" id="UP001157109"/>
    </source>
</evidence>
<proteinExistence type="inferred from homology"/>
<comment type="similarity">
    <text evidence="1">Belongs to the UPF0749 family.</text>
</comment>
<dbReference type="EMBL" id="BSUJ01000001">
    <property type="protein sequence ID" value="GMA19627.1"/>
    <property type="molecule type" value="Genomic_DNA"/>
</dbReference>
<dbReference type="PANTHER" id="PTHR37313:SF2">
    <property type="entry name" value="UPF0749 PROTEIN YLXX"/>
    <property type="match status" value="1"/>
</dbReference>
<feature type="compositionally biased region" description="Low complexity" evidence="2">
    <location>
        <begin position="249"/>
        <end position="259"/>
    </location>
</feature>
<evidence type="ECO:0000313" key="3">
    <source>
        <dbReference type="EMBL" id="GMA19627.1"/>
    </source>
</evidence>
<dbReference type="Pfam" id="PF05949">
    <property type="entry name" value="DUF881"/>
    <property type="match status" value="1"/>
</dbReference>
<name>A0ABQ6HNA7_9MICO</name>
<dbReference type="RefSeq" id="WP_241445275.1">
    <property type="nucleotide sequence ID" value="NZ_BSUJ01000001.1"/>
</dbReference>
<accession>A0ABQ6HNA7</accession>
<dbReference type="Proteomes" id="UP001157109">
    <property type="component" value="Unassembled WGS sequence"/>
</dbReference>
<evidence type="ECO:0000256" key="1">
    <source>
        <dbReference type="ARBA" id="ARBA00009108"/>
    </source>
</evidence>
<keyword evidence="4" id="KW-1185">Reference proteome</keyword>
<protein>
    <submittedName>
        <fullName evidence="3">Membrane protein</fullName>
    </submittedName>
</protein>
<reference evidence="4" key="1">
    <citation type="journal article" date="2019" name="Int. J. Syst. Evol. Microbiol.">
        <title>The Global Catalogue of Microorganisms (GCM) 10K type strain sequencing project: providing services to taxonomists for standard genome sequencing and annotation.</title>
        <authorList>
            <consortium name="The Broad Institute Genomics Platform"/>
            <consortium name="The Broad Institute Genome Sequencing Center for Infectious Disease"/>
            <person name="Wu L."/>
            <person name="Ma J."/>
        </authorList>
    </citation>
    <scope>NUCLEOTIDE SEQUENCE [LARGE SCALE GENOMIC DNA]</scope>
    <source>
        <strain evidence="4">NBRC 105830</strain>
    </source>
</reference>